<evidence type="ECO:0000256" key="4">
    <source>
        <dbReference type="ARBA" id="ARBA00022475"/>
    </source>
</evidence>
<evidence type="ECO:0000256" key="6">
    <source>
        <dbReference type="ARBA" id="ARBA00022692"/>
    </source>
</evidence>
<dbReference type="eggNOG" id="COG1682">
    <property type="taxonomic scope" value="Bacteria"/>
</dbReference>
<dbReference type="AlphaFoldDB" id="G7QCH3"/>
<evidence type="ECO:0000313" key="11">
    <source>
        <dbReference type="EMBL" id="EHJ46129.1"/>
    </source>
</evidence>
<dbReference type="GO" id="GO:0140359">
    <property type="term" value="F:ABC-type transporter activity"/>
    <property type="evidence" value="ECO:0007669"/>
    <property type="project" value="InterPro"/>
</dbReference>
<dbReference type="InterPro" id="IPR013525">
    <property type="entry name" value="ABC2_TM"/>
</dbReference>
<organism evidence="11 12">
    <name type="scientific">Solidesulfovibrio carbinoliphilus subsp. oakridgensis</name>
    <dbReference type="NCBI Taxonomy" id="694327"/>
    <lineage>
        <taxon>Bacteria</taxon>
        <taxon>Pseudomonadati</taxon>
        <taxon>Thermodesulfobacteriota</taxon>
        <taxon>Desulfovibrionia</taxon>
        <taxon>Desulfovibrionales</taxon>
        <taxon>Desulfovibrionaceae</taxon>
        <taxon>Solidesulfovibrio</taxon>
    </lineage>
</organism>
<feature type="transmembrane region" description="Helical" evidence="9">
    <location>
        <begin position="176"/>
        <end position="195"/>
    </location>
</feature>
<evidence type="ECO:0000256" key="8">
    <source>
        <dbReference type="ARBA" id="ARBA00023136"/>
    </source>
</evidence>
<evidence type="ECO:0000256" key="5">
    <source>
        <dbReference type="ARBA" id="ARBA00022519"/>
    </source>
</evidence>
<keyword evidence="5" id="KW-0997">Cell inner membrane</keyword>
<evidence type="ECO:0000259" key="10">
    <source>
        <dbReference type="PROSITE" id="PS51012"/>
    </source>
</evidence>
<gene>
    <name evidence="11" type="ORF">DFW101_0112</name>
</gene>
<proteinExistence type="inferred from homology"/>
<evidence type="ECO:0000256" key="9">
    <source>
        <dbReference type="RuleBase" id="RU361157"/>
    </source>
</evidence>
<feature type="transmembrane region" description="Helical" evidence="9">
    <location>
        <begin position="244"/>
        <end position="263"/>
    </location>
</feature>
<reference evidence="12" key="1">
    <citation type="journal article" date="2015" name="Genome Announc.">
        <title>High-Quality Draft Genome Sequence of Desulfovibrio carbinoliphilus FW-101-2B, an Organic Acid-Oxidizing Sulfate-Reducing Bacterium Isolated from Uranium(VI)-Contaminated Groundwater.</title>
        <authorList>
            <person name="Ramsay B.D."/>
            <person name="Hwang C."/>
            <person name="Woo H.L."/>
            <person name="Carroll S.L."/>
            <person name="Lucas S."/>
            <person name="Han J."/>
            <person name="Lapidus A.L."/>
            <person name="Cheng J.F."/>
            <person name="Goodwin L.A."/>
            <person name="Pitluck S."/>
            <person name="Peters L."/>
            <person name="Chertkov O."/>
            <person name="Held B."/>
            <person name="Detter J.C."/>
            <person name="Han C.S."/>
            <person name="Tapia R."/>
            <person name="Land M.L."/>
            <person name="Hauser L.J."/>
            <person name="Kyrpides N.C."/>
            <person name="Ivanova N.N."/>
            <person name="Mikhailova N."/>
            <person name="Pagani I."/>
            <person name="Woyke T."/>
            <person name="Arkin A.P."/>
            <person name="Dehal P."/>
            <person name="Chivian D."/>
            <person name="Criddle C.S."/>
            <person name="Wu W."/>
            <person name="Chakraborty R."/>
            <person name="Hazen T.C."/>
            <person name="Fields M.W."/>
        </authorList>
    </citation>
    <scope>NUCLEOTIDE SEQUENCE [LARGE SCALE GENOMIC DNA]</scope>
    <source>
        <strain evidence="12">FW-101-2B</strain>
    </source>
</reference>
<keyword evidence="7 9" id="KW-1133">Transmembrane helix</keyword>
<sequence>MLQLKSALRLWDYRELMWTLVWKEIVVRYKQAYLGVIWTVLKPVMLTLVFTLMRGFIGIDSGDIPYPVLTFAALIPWVFFQEGVALGVVSIVLNSALVKKIYFPREVFPVVAVLTKGVEFFVDIAVLFGLMAWYGMYPSFQILWLPVLLLYLVLAALAVNLVGAALNVFYRDVAQFLPVAISLVMYASPIIYPLSLVKRVLLESQAAGPYSKQLYMLYTVNPLVGIIDAFQNVLLHNRPPDMQVIWPGALLVAVLLPLSYGYFKHAEASFADVI</sequence>
<evidence type="ECO:0000256" key="1">
    <source>
        <dbReference type="ARBA" id="ARBA00004429"/>
    </source>
</evidence>
<keyword evidence="4 9" id="KW-1003">Cell membrane</keyword>
<comment type="subcellular location">
    <subcellularLocation>
        <location evidence="1">Cell inner membrane</location>
        <topology evidence="1">Multi-pass membrane protein</topology>
    </subcellularLocation>
    <subcellularLocation>
        <location evidence="9">Cell membrane</location>
        <topology evidence="9">Multi-pass membrane protein</topology>
    </subcellularLocation>
</comment>
<keyword evidence="12" id="KW-1185">Reference proteome</keyword>
<keyword evidence="8 9" id="KW-0472">Membrane</keyword>
<evidence type="ECO:0000313" key="12">
    <source>
        <dbReference type="Proteomes" id="UP000004662"/>
    </source>
</evidence>
<dbReference type="PANTHER" id="PTHR30413">
    <property type="entry name" value="INNER MEMBRANE TRANSPORT PERMEASE"/>
    <property type="match status" value="1"/>
</dbReference>
<dbReference type="GO" id="GO:0005886">
    <property type="term" value="C:plasma membrane"/>
    <property type="evidence" value="ECO:0007669"/>
    <property type="project" value="UniProtKB-SubCell"/>
</dbReference>
<evidence type="ECO:0000256" key="3">
    <source>
        <dbReference type="ARBA" id="ARBA00022448"/>
    </source>
</evidence>
<dbReference type="RefSeq" id="WP_009179587.1">
    <property type="nucleotide sequence ID" value="NZ_CM001368.1"/>
</dbReference>
<protein>
    <recommendedName>
        <fullName evidence="9">Transport permease protein</fullName>
    </recommendedName>
</protein>
<feature type="transmembrane region" description="Helical" evidence="9">
    <location>
        <begin position="215"/>
        <end position="235"/>
    </location>
</feature>
<dbReference type="GO" id="GO:0015920">
    <property type="term" value="P:lipopolysaccharide transport"/>
    <property type="evidence" value="ECO:0007669"/>
    <property type="project" value="TreeGrafter"/>
</dbReference>
<dbReference type="InterPro" id="IPR047817">
    <property type="entry name" value="ABC2_TM_bact-type"/>
</dbReference>
<name>G7QCH3_9BACT</name>
<dbReference type="Proteomes" id="UP000004662">
    <property type="component" value="Chromosome"/>
</dbReference>
<dbReference type="HOGENOM" id="CLU_060703_3_0_7"/>
<feature type="transmembrane region" description="Helical" evidence="9">
    <location>
        <begin position="32"/>
        <end position="57"/>
    </location>
</feature>
<dbReference type="PANTHER" id="PTHR30413:SF8">
    <property type="entry name" value="TRANSPORT PERMEASE PROTEIN"/>
    <property type="match status" value="1"/>
</dbReference>
<comment type="similarity">
    <text evidence="2 9">Belongs to the ABC-2 integral membrane protein family.</text>
</comment>
<dbReference type="EMBL" id="CM001368">
    <property type="protein sequence ID" value="EHJ46129.1"/>
    <property type="molecule type" value="Genomic_DNA"/>
</dbReference>
<keyword evidence="6 9" id="KW-0812">Transmembrane</keyword>
<accession>G7QCH3</accession>
<feature type="transmembrane region" description="Helical" evidence="9">
    <location>
        <begin position="77"/>
        <end position="98"/>
    </location>
</feature>
<evidence type="ECO:0000256" key="2">
    <source>
        <dbReference type="ARBA" id="ARBA00007783"/>
    </source>
</evidence>
<keyword evidence="3 9" id="KW-0813">Transport</keyword>
<dbReference type="STRING" id="694327.DFW101_0112"/>
<feature type="domain" description="ABC transmembrane type-2" evidence="10">
    <location>
        <begin position="34"/>
        <end position="266"/>
    </location>
</feature>
<dbReference type="Pfam" id="PF01061">
    <property type="entry name" value="ABC2_membrane"/>
    <property type="match status" value="1"/>
</dbReference>
<dbReference type="OrthoDB" id="9786910at2"/>
<feature type="transmembrane region" description="Helical" evidence="9">
    <location>
        <begin position="110"/>
        <end position="136"/>
    </location>
</feature>
<feature type="transmembrane region" description="Helical" evidence="9">
    <location>
        <begin position="142"/>
        <end position="169"/>
    </location>
</feature>
<dbReference type="PROSITE" id="PS51012">
    <property type="entry name" value="ABC_TM2"/>
    <property type="match status" value="1"/>
</dbReference>
<evidence type="ECO:0000256" key="7">
    <source>
        <dbReference type="ARBA" id="ARBA00022989"/>
    </source>
</evidence>